<keyword evidence="5" id="KW-1185">Reference proteome</keyword>
<evidence type="ECO:0000256" key="1">
    <source>
        <dbReference type="ARBA" id="ARBA00043967"/>
    </source>
</evidence>
<dbReference type="Proteomes" id="UP001595476">
    <property type="component" value="Unassembled WGS sequence"/>
</dbReference>
<dbReference type="Pfam" id="PF19295">
    <property type="entry name" value="SufBD_N"/>
    <property type="match status" value="1"/>
</dbReference>
<dbReference type="PANTHER" id="PTHR43575:SF1">
    <property type="entry name" value="PROTEIN ABCI7, CHLOROPLASTIC"/>
    <property type="match status" value="1"/>
</dbReference>
<dbReference type="PANTHER" id="PTHR43575">
    <property type="entry name" value="PROTEIN ABCI7, CHLOROPLASTIC"/>
    <property type="match status" value="1"/>
</dbReference>
<evidence type="ECO:0000259" key="3">
    <source>
        <dbReference type="Pfam" id="PF19295"/>
    </source>
</evidence>
<reference evidence="5" key="1">
    <citation type="journal article" date="2019" name="Int. J. Syst. Evol. Microbiol.">
        <title>The Global Catalogue of Microorganisms (GCM) 10K type strain sequencing project: providing services to taxonomists for standard genome sequencing and annotation.</title>
        <authorList>
            <consortium name="The Broad Institute Genomics Platform"/>
            <consortium name="The Broad Institute Genome Sequencing Center for Infectious Disease"/>
            <person name="Wu L."/>
            <person name="Ma J."/>
        </authorList>
    </citation>
    <scope>NUCLEOTIDE SEQUENCE [LARGE SCALE GENOMIC DNA]</scope>
    <source>
        <strain evidence="5">KCTC 52438</strain>
    </source>
</reference>
<organism evidence="4 5">
    <name type="scientific">Litoribrevibacter euphylliae</name>
    <dbReference type="NCBI Taxonomy" id="1834034"/>
    <lineage>
        <taxon>Bacteria</taxon>
        <taxon>Pseudomonadati</taxon>
        <taxon>Pseudomonadota</taxon>
        <taxon>Gammaproteobacteria</taxon>
        <taxon>Oceanospirillales</taxon>
        <taxon>Oceanospirillaceae</taxon>
        <taxon>Litoribrevibacter</taxon>
    </lineage>
</organism>
<dbReference type="InterPro" id="IPR045595">
    <property type="entry name" value="SufBD_N"/>
</dbReference>
<name>A0ABV7H8J4_9GAMM</name>
<feature type="domain" description="SUF system FeS cluster assembly SufBD N-terminal" evidence="3">
    <location>
        <begin position="13"/>
        <end position="178"/>
    </location>
</feature>
<comment type="caution">
    <text evidence="4">The sequence shown here is derived from an EMBL/GenBank/DDBJ whole genome shotgun (WGS) entry which is preliminary data.</text>
</comment>
<gene>
    <name evidence="4" type="primary">sufD</name>
    <name evidence="4" type="ORF">ACFOEK_04305</name>
</gene>
<dbReference type="InterPro" id="IPR037284">
    <property type="entry name" value="SUF_FeS_clus_asmbl_SufBD_sf"/>
</dbReference>
<sequence length="457" mass="50219">MTEALNQTFDYAAQAAQFAEQTSAPAWLDSLKAEGIKAFGEHAWPTRKTEHWKYTNLSALTKANFAQVAPANSTDLSADIAKPLYEIEGLNAAQLVFVNGVFNSSLSSGIDALTASGSVEVVRFSDANEAQQKAIHSQLGSITLNDQHMFSALNAGQLEDGVFVRFVKNKKTETPLQVVHLTTAQDQAFSVNARLLVVSETGSQGVVVESFVSDKASQTALVNSLTECKLEDNAKLFHYRLQLEQEDIIHLGGMHVEQQASSQLESFHVGLGGKVKRVDIVVNHEGAGAHCDLKGVYLPQNNQHIDYHTCIEHKVPHCTTDEVFRGIIADQAKAVFNGRIHIHPDAQKTLAELNNRNLLLSNKAEINTKPELEIYADDVRCAHGATIAQLDEKAMSYMLSRGISRQEAEVMLSFGFINELLDDLAHHSIQEKLRPILASLFDKGPFGKDESLTRHIV</sequence>
<protein>
    <submittedName>
        <fullName evidence="4">Fe-S cluster assembly protein SufD</fullName>
    </submittedName>
</protein>
<dbReference type="InterPro" id="IPR055346">
    <property type="entry name" value="Fe-S_cluster_assembly_SufBD"/>
</dbReference>
<proteinExistence type="inferred from homology"/>
<dbReference type="InterPro" id="IPR011542">
    <property type="entry name" value="SUF_FeS_clus_asmbl_SufD"/>
</dbReference>
<dbReference type="RefSeq" id="WP_386716676.1">
    <property type="nucleotide sequence ID" value="NZ_JBHRSZ010000002.1"/>
</dbReference>
<accession>A0ABV7H8J4</accession>
<dbReference type="Pfam" id="PF01458">
    <property type="entry name" value="SUFBD_core"/>
    <property type="match status" value="1"/>
</dbReference>
<comment type="similarity">
    <text evidence="1">Belongs to the iron-sulfur cluster assembly SufBD family.</text>
</comment>
<evidence type="ECO:0000259" key="2">
    <source>
        <dbReference type="Pfam" id="PF01458"/>
    </source>
</evidence>
<dbReference type="SUPFAM" id="SSF101960">
    <property type="entry name" value="Stabilizer of iron transporter SufD"/>
    <property type="match status" value="1"/>
</dbReference>
<dbReference type="EMBL" id="JBHRSZ010000002">
    <property type="protein sequence ID" value="MFC3150239.1"/>
    <property type="molecule type" value="Genomic_DNA"/>
</dbReference>
<evidence type="ECO:0000313" key="5">
    <source>
        <dbReference type="Proteomes" id="UP001595476"/>
    </source>
</evidence>
<feature type="domain" description="SUF system FeS cluster assembly SufBD core" evidence="2">
    <location>
        <begin position="186"/>
        <end position="416"/>
    </location>
</feature>
<dbReference type="InterPro" id="IPR000825">
    <property type="entry name" value="SUF_FeS_clus_asmbl_SufBD_core"/>
</dbReference>
<dbReference type="NCBIfam" id="TIGR01981">
    <property type="entry name" value="sufD"/>
    <property type="match status" value="1"/>
</dbReference>
<evidence type="ECO:0000313" key="4">
    <source>
        <dbReference type="EMBL" id="MFC3150239.1"/>
    </source>
</evidence>